<keyword evidence="10" id="KW-0472">Membrane</keyword>
<feature type="domain" description="Cadherin" evidence="13">
    <location>
        <begin position="1"/>
        <end position="86"/>
    </location>
</feature>
<dbReference type="GO" id="GO:0009653">
    <property type="term" value="P:anatomical structure morphogenesis"/>
    <property type="evidence" value="ECO:0007669"/>
    <property type="project" value="UniProtKB-ARBA"/>
</dbReference>
<evidence type="ECO:0000256" key="10">
    <source>
        <dbReference type="ARBA" id="ARBA00023136"/>
    </source>
</evidence>
<dbReference type="InterPro" id="IPR020894">
    <property type="entry name" value="Cadherin_CS"/>
</dbReference>
<dbReference type="EMBL" id="JAGTTL010000032">
    <property type="protein sequence ID" value="KAK6296775.1"/>
    <property type="molecule type" value="Genomic_DNA"/>
</dbReference>
<dbReference type="SMART" id="SM00112">
    <property type="entry name" value="CA"/>
    <property type="match status" value="5"/>
</dbReference>
<dbReference type="InterPro" id="IPR002126">
    <property type="entry name" value="Cadherin-like_dom"/>
</dbReference>
<keyword evidence="5" id="KW-0732">Signal</keyword>
<evidence type="ECO:0000256" key="8">
    <source>
        <dbReference type="ARBA" id="ARBA00022889"/>
    </source>
</evidence>
<sequence length="573" mass="60588">VTATDADSGSFGSISYSLGSGINSAVPSQFSVGKETGQICTNVALDRDQGPTSYDFTVTAVDGGGLNSVAYVRVDLLDINDNRPVFYPVSYAVSLSSQSAPGTSVVKVTALDPDTGENGRVTYQTVSGGNSPFFTLNKDTGVISLSRSLHGKANTVIPMVVSAQDGGGLAALVNARVNISVVAGLVAPPVFEHSQYSFTVSEDVLRGTEVGVVQALSKNGGPSKDIMYTISSGDPAGYFTVDPESGALRTSLPLDHEAQPSLTLDLQARSGSPPAFGQTRVHITIQDINDNAPVFLPSSSESLLLPENTGMGTVVYRVQAQDRDSGINGQMTFDLSSTATSSGGQITFSMERSTGEIRLVGGLSYDVTPRYDLTVTAKDGGAPQLSSTMMLVVHVQAENHHGPVFDTLTYRVELRENTPISTCFLQVRALSRDTTSSGSSSPLTYHLRPDGDAAGFGIAVDSGWLFVKSALDREVKDMYMLMVLATGGHGQLKKTGSATVRVSVTDENDNSPRLTQERAFLAVRENLPAGSGFGRVSATDRDMGLNGRLSYKLLHPDRHFQINSHTGVRSVPV</sequence>
<dbReference type="GO" id="GO:0005509">
    <property type="term" value="F:calcium ion binding"/>
    <property type="evidence" value="ECO:0007669"/>
    <property type="project" value="UniProtKB-UniRule"/>
</dbReference>
<dbReference type="AlphaFoldDB" id="A0AAN8KWV6"/>
<dbReference type="CDD" id="cd11304">
    <property type="entry name" value="Cadherin_repeat"/>
    <property type="match status" value="6"/>
</dbReference>
<feature type="non-terminal residue" evidence="14">
    <location>
        <position position="1"/>
    </location>
</feature>
<feature type="domain" description="Cadherin" evidence="13">
    <location>
        <begin position="515"/>
        <end position="568"/>
    </location>
</feature>
<evidence type="ECO:0000256" key="7">
    <source>
        <dbReference type="ARBA" id="ARBA00022837"/>
    </source>
</evidence>
<evidence type="ECO:0000256" key="4">
    <source>
        <dbReference type="ARBA" id="ARBA00022692"/>
    </source>
</evidence>
<gene>
    <name evidence="14" type="ORF">J4Q44_G00329170</name>
</gene>
<dbReference type="InterPro" id="IPR050174">
    <property type="entry name" value="Protocadherin/Cadherin-CA"/>
</dbReference>
<reference evidence="14 15" key="1">
    <citation type="submission" date="2021-04" db="EMBL/GenBank/DDBJ databases">
        <authorList>
            <person name="De Guttry C."/>
            <person name="Zahm M."/>
            <person name="Klopp C."/>
            <person name="Cabau C."/>
            <person name="Louis A."/>
            <person name="Berthelot C."/>
            <person name="Parey E."/>
            <person name="Roest Crollius H."/>
            <person name="Montfort J."/>
            <person name="Robinson-Rechavi M."/>
            <person name="Bucao C."/>
            <person name="Bouchez O."/>
            <person name="Gislard M."/>
            <person name="Lluch J."/>
            <person name="Milhes M."/>
            <person name="Lampietro C."/>
            <person name="Lopez Roques C."/>
            <person name="Donnadieu C."/>
            <person name="Braasch I."/>
            <person name="Desvignes T."/>
            <person name="Postlethwait J."/>
            <person name="Bobe J."/>
            <person name="Wedekind C."/>
            <person name="Guiguen Y."/>
        </authorList>
    </citation>
    <scope>NUCLEOTIDE SEQUENCE [LARGE SCALE GENOMIC DNA]</scope>
    <source>
        <strain evidence="14">Cs_M1</strain>
        <tissue evidence="14">Blood</tissue>
    </source>
</reference>
<dbReference type="PRINTS" id="PR00205">
    <property type="entry name" value="CADHERIN"/>
</dbReference>
<dbReference type="FunFam" id="2.60.40.60:FF:000035">
    <property type="entry name" value="Protocadherin Fat 3"/>
    <property type="match status" value="1"/>
</dbReference>
<comment type="subcellular location">
    <subcellularLocation>
        <location evidence="1">Cell membrane</location>
        <topology evidence="1">Single-pass type I membrane protein</topology>
    </subcellularLocation>
</comment>
<keyword evidence="9" id="KW-1133">Transmembrane helix</keyword>
<comment type="caution">
    <text evidence="14">The sequence shown here is derived from an EMBL/GenBank/DDBJ whole genome shotgun (WGS) entry which is preliminary data.</text>
</comment>
<feature type="domain" description="Cadherin" evidence="13">
    <location>
        <begin position="192"/>
        <end position="295"/>
    </location>
</feature>
<evidence type="ECO:0000256" key="6">
    <source>
        <dbReference type="ARBA" id="ARBA00022737"/>
    </source>
</evidence>
<name>A0AAN8KWV6_9TELE</name>
<dbReference type="FunFam" id="2.60.40.60:FF:000020">
    <property type="entry name" value="Dachsous cadherin-related 1b"/>
    <property type="match status" value="1"/>
</dbReference>
<dbReference type="PANTHER" id="PTHR24028">
    <property type="entry name" value="CADHERIN-87A"/>
    <property type="match status" value="1"/>
</dbReference>
<keyword evidence="3" id="KW-0597">Phosphoprotein</keyword>
<keyword evidence="11" id="KW-0325">Glycoprotein</keyword>
<keyword evidence="7 12" id="KW-0106">Calcium</keyword>
<dbReference type="FunFam" id="2.60.40.60:FF:000254">
    <property type="entry name" value="Dachsous cadherin-related 1"/>
    <property type="match status" value="1"/>
</dbReference>
<proteinExistence type="predicted"/>
<keyword evidence="4" id="KW-0812">Transmembrane</keyword>
<feature type="domain" description="Cadherin" evidence="13">
    <location>
        <begin position="406"/>
        <end position="514"/>
    </location>
</feature>
<evidence type="ECO:0000256" key="5">
    <source>
        <dbReference type="ARBA" id="ARBA00022729"/>
    </source>
</evidence>
<accession>A0AAN8KWV6</accession>
<feature type="domain" description="Cadherin" evidence="13">
    <location>
        <begin position="87"/>
        <end position="191"/>
    </location>
</feature>
<keyword evidence="2" id="KW-1003">Cell membrane</keyword>
<organism evidence="14 15">
    <name type="scientific">Coregonus suidteri</name>
    <dbReference type="NCBI Taxonomy" id="861788"/>
    <lineage>
        <taxon>Eukaryota</taxon>
        <taxon>Metazoa</taxon>
        <taxon>Chordata</taxon>
        <taxon>Craniata</taxon>
        <taxon>Vertebrata</taxon>
        <taxon>Euteleostomi</taxon>
        <taxon>Actinopterygii</taxon>
        <taxon>Neopterygii</taxon>
        <taxon>Teleostei</taxon>
        <taxon>Protacanthopterygii</taxon>
        <taxon>Salmoniformes</taxon>
        <taxon>Salmonidae</taxon>
        <taxon>Coregoninae</taxon>
        <taxon>Coregonus</taxon>
    </lineage>
</organism>
<evidence type="ECO:0000256" key="2">
    <source>
        <dbReference type="ARBA" id="ARBA00022475"/>
    </source>
</evidence>
<dbReference type="PROSITE" id="PS50268">
    <property type="entry name" value="CADHERIN_2"/>
    <property type="match status" value="6"/>
</dbReference>
<evidence type="ECO:0000256" key="11">
    <source>
        <dbReference type="ARBA" id="ARBA00023180"/>
    </source>
</evidence>
<dbReference type="GO" id="GO:0007156">
    <property type="term" value="P:homophilic cell adhesion via plasma membrane adhesion molecules"/>
    <property type="evidence" value="ECO:0007669"/>
    <property type="project" value="InterPro"/>
</dbReference>
<evidence type="ECO:0000256" key="12">
    <source>
        <dbReference type="PROSITE-ProRule" id="PRU00043"/>
    </source>
</evidence>
<feature type="domain" description="Cadherin" evidence="13">
    <location>
        <begin position="297"/>
        <end position="405"/>
    </location>
</feature>
<evidence type="ECO:0000313" key="15">
    <source>
        <dbReference type="Proteomes" id="UP001356427"/>
    </source>
</evidence>
<keyword evidence="8" id="KW-0130">Cell adhesion</keyword>
<dbReference type="GO" id="GO:0005886">
    <property type="term" value="C:plasma membrane"/>
    <property type="evidence" value="ECO:0007669"/>
    <property type="project" value="UniProtKB-SubCell"/>
</dbReference>
<dbReference type="SUPFAM" id="SSF49313">
    <property type="entry name" value="Cadherin-like"/>
    <property type="match status" value="6"/>
</dbReference>
<evidence type="ECO:0000256" key="1">
    <source>
        <dbReference type="ARBA" id="ARBA00004251"/>
    </source>
</evidence>
<dbReference type="FunFam" id="2.60.40.60:FF:000060">
    <property type="entry name" value="Putative cadherin-23"/>
    <property type="match status" value="1"/>
</dbReference>
<dbReference type="PANTHER" id="PTHR24028:SF263">
    <property type="entry name" value="CADHERIN-RELATED FAMILY MEMBER 1"/>
    <property type="match status" value="1"/>
</dbReference>
<keyword evidence="15" id="KW-1185">Reference proteome</keyword>
<dbReference type="PROSITE" id="PS00232">
    <property type="entry name" value="CADHERIN_1"/>
    <property type="match status" value="3"/>
</dbReference>
<dbReference type="Pfam" id="PF00028">
    <property type="entry name" value="Cadherin"/>
    <property type="match status" value="6"/>
</dbReference>
<protein>
    <recommendedName>
        <fullName evidence="13">Cadherin domain-containing protein</fullName>
    </recommendedName>
</protein>
<dbReference type="Gene3D" id="2.60.40.60">
    <property type="entry name" value="Cadherins"/>
    <property type="match status" value="6"/>
</dbReference>
<evidence type="ECO:0000256" key="9">
    <source>
        <dbReference type="ARBA" id="ARBA00022989"/>
    </source>
</evidence>
<keyword evidence="6" id="KW-0677">Repeat</keyword>
<dbReference type="Proteomes" id="UP001356427">
    <property type="component" value="Unassembled WGS sequence"/>
</dbReference>
<evidence type="ECO:0000259" key="13">
    <source>
        <dbReference type="PROSITE" id="PS50268"/>
    </source>
</evidence>
<dbReference type="InterPro" id="IPR015919">
    <property type="entry name" value="Cadherin-like_sf"/>
</dbReference>
<evidence type="ECO:0000313" key="14">
    <source>
        <dbReference type="EMBL" id="KAK6296775.1"/>
    </source>
</evidence>
<evidence type="ECO:0000256" key="3">
    <source>
        <dbReference type="ARBA" id="ARBA00022553"/>
    </source>
</evidence>